<dbReference type="InterPro" id="IPR011043">
    <property type="entry name" value="Gal_Oxase/kelch_b-propeller"/>
</dbReference>
<gene>
    <name evidence="5" type="ORF">EC973_008366</name>
</gene>
<feature type="compositionally biased region" description="Acidic residues" evidence="3">
    <location>
        <begin position="478"/>
        <end position="487"/>
    </location>
</feature>
<feature type="transmembrane region" description="Helical" evidence="4">
    <location>
        <begin position="311"/>
        <end position="335"/>
    </location>
</feature>
<evidence type="ECO:0000313" key="5">
    <source>
        <dbReference type="EMBL" id="KAF7726859.1"/>
    </source>
</evidence>
<proteinExistence type="predicted"/>
<keyword evidence="6" id="KW-1185">Reference proteome</keyword>
<evidence type="ECO:0000256" key="1">
    <source>
        <dbReference type="ARBA" id="ARBA00022441"/>
    </source>
</evidence>
<evidence type="ECO:0008006" key="7">
    <source>
        <dbReference type="Google" id="ProtNLM"/>
    </source>
</evidence>
<comment type="caution">
    <text evidence="5">The sequence shown here is derived from an EMBL/GenBank/DDBJ whole genome shotgun (WGS) entry which is preliminary data.</text>
</comment>
<evidence type="ECO:0000256" key="3">
    <source>
        <dbReference type="SAM" id="MobiDB-lite"/>
    </source>
</evidence>
<keyword evidence="4" id="KW-0472">Membrane</keyword>
<dbReference type="Pfam" id="PF24681">
    <property type="entry name" value="Kelch_KLHDC2_KLHL20_DRC7"/>
    <property type="match status" value="1"/>
</dbReference>
<dbReference type="SUPFAM" id="SSF50965">
    <property type="entry name" value="Galactose oxidase, central domain"/>
    <property type="match status" value="1"/>
</dbReference>
<feature type="compositionally biased region" description="Basic and acidic residues" evidence="3">
    <location>
        <begin position="488"/>
        <end position="497"/>
    </location>
</feature>
<feature type="region of interest" description="Disordered" evidence="3">
    <location>
        <begin position="440"/>
        <end position="497"/>
    </location>
</feature>
<dbReference type="PANTHER" id="PTHR46093:SF18">
    <property type="entry name" value="FIBRONECTIN TYPE-III DOMAIN-CONTAINING PROTEIN"/>
    <property type="match status" value="1"/>
</dbReference>
<organism evidence="5 6">
    <name type="scientific">Apophysomyces ossiformis</name>
    <dbReference type="NCBI Taxonomy" id="679940"/>
    <lineage>
        <taxon>Eukaryota</taxon>
        <taxon>Fungi</taxon>
        <taxon>Fungi incertae sedis</taxon>
        <taxon>Mucoromycota</taxon>
        <taxon>Mucoromycotina</taxon>
        <taxon>Mucoromycetes</taxon>
        <taxon>Mucorales</taxon>
        <taxon>Mucorineae</taxon>
        <taxon>Mucoraceae</taxon>
        <taxon>Apophysomyces</taxon>
    </lineage>
</organism>
<keyword evidence="2" id="KW-0677">Repeat</keyword>
<dbReference type="AlphaFoldDB" id="A0A8H7ER37"/>
<keyword evidence="4" id="KW-1133">Transmembrane helix</keyword>
<reference evidence="5" key="1">
    <citation type="submission" date="2020-01" db="EMBL/GenBank/DDBJ databases">
        <title>Genome Sequencing of Three Apophysomyces-Like Fungal Strains Confirms a Novel Fungal Genus in the Mucoromycota with divergent Burkholderia-like Endosymbiotic Bacteria.</title>
        <authorList>
            <person name="Stajich J.E."/>
            <person name="Macias A.M."/>
            <person name="Carter-House D."/>
            <person name="Lovett B."/>
            <person name="Kasson L.R."/>
            <person name="Berry K."/>
            <person name="Grigoriev I."/>
            <person name="Chang Y."/>
            <person name="Spatafora J."/>
            <person name="Kasson M.T."/>
        </authorList>
    </citation>
    <scope>NUCLEOTIDE SEQUENCE</scope>
    <source>
        <strain evidence="5">NRRL A-21654</strain>
    </source>
</reference>
<protein>
    <recommendedName>
        <fullName evidence="7">Galactose oxidase</fullName>
    </recommendedName>
</protein>
<keyword evidence="4" id="KW-0812">Transmembrane</keyword>
<feature type="compositionally biased region" description="Polar residues" evidence="3">
    <location>
        <begin position="446"/>
        <end position="455"/>
    </location>
</feature>
<name>A0A8H7ER37_9FUNG</name>
<dbReference type="EMBL" id="JABAYA010000070">
    <property type="protein sequence ID" value="KAF7726859.1"/>
    <property type="molecule type" value="Genomic_DNA"/>
</dbReference>
<evidence type="ECO:0000256" key="4">
    <source>
        <dbReference type="SAM" id="Phobius"/>
    </source>
</evidence>
<accession>A0A8H7ER37</accession>
<dbReference type="InterPro" id="IPR015915">
    <property type="entry name" value="Kelch-typ_b-propeller"/>
</dbReference>
<dbReference type="PANTHER" id="PTHR46093">
    <property type="entry name" value="ACYL-COA-BINDING DOMAIN-CONTAINING PROTEIN 5"/>
    <property type="match status" value="1"/>
</dbReference>
<keyword evidence="1" id="KW-0880">Kelch repeat</keyword>
<evidence type="ECO:0000256" key="2">
    <source>
        <dbReference type="ARBA" id="ARBA00022737"/>
    </source>
</evidence>
<dbReference type="Proteomes" id="UP000605846">
    <property type="component" value="Unassembled WGS sequence"/>
</dbReference>
<dbReference type="OrthoDB" id="432528at2759"/>
<dbReference type="Gene3D" id="2.120.10.80">
    <property type="entry name" value="Kelch-type beta propeller"/>
    <property type="match status" value="1"/>
</dbReference>
<evidence type="ECO:0000313" key="6">
    <source>
        <dbReference type="Proteomes" id="UP000605846"/>
    </source>
</evidence>
<sequence>MFVVGGVTPNMDNGSVDEDWTAYSYDCDIGRWNTFSLPSKDSVDRQNAACAVTNNGIAYLWGGKRSNGTATKQQPSANMYRLDSRTPSNSTVLFSIATLPSMRYSHAQTMIQNHIVVVLGGFDGVTGDAVSMADVLTFDTMTLTWTHVDAKLDKNNKPANRSSHSQVLMSDGVSILIYGGYDGYHVFNDVAVLDTRTWTWTVKNTNAALQGRADRKEEVEWSKRHQHLSHSLQTIYLNPFPAATMVGTNMIVAFGFTGVSTSLTILSDIEVLDTTTWSWTSSYIPSASIIQPGNNGQSNRTITGLPNTPSMAIIAGAVTGGMVVLVLIVVALYMFNYHQRHHPPKSKQSISELEHTLVIDVHPVKRSIPPEASLHPMNSISKPSVLSPWPSTSRTHWKVVRRAATAPGRSKTHQHHELRISKPDELAGNRATVRRAATTIATATTSQSPTLQSSANEEDDDKSMFDRQEFILQSDEVSPIDEESNSEIEEKTAYLGK</sequence>